<dbReference type="STRING" id="748449.Halha_2371"/>
<dbReference type="eggNOG" id="COG2445">
    <property type="taxonomic scope" value="Bacteria"/>
</dbReference>
<dbReference type="InterPro" id="IPR052379">
    <property type="entry name" value="Type_VII_TA_RNase"/>
</dbReference>
<gene>
    <name evidence="5" type="ordered locus">Halha_2371</name>
</gene>
<evidence type="ECO:0000256" key="2">
    <source>
        <dbReference type="ARBA" id="ARBA00022722"/>
    </source>
</evidence>
<proteinExistence type="inferred from homology"/>
<dbReference type="PANTHER" id="PTHR33397">
    <property type="entry name" value="UPF0331 PROTEIN YUTE"/>
    <property type="match status" value="1"/>
</dbReference>
<evidence type="ECO:0000256" key="1">
    <source>
        <dbReference type="ARBA" id="ARBA00022649"/>
    </source>
</evidence>
<organism evidence="5 6">
    <name type="scientific">Halobacteroides halobius (strain ATCC 35273 / DSM 5150 / MD-1)</name>
    <dbReference type="NCBI Taxonomy" id="748449"/>
    <lineage>
        <taxon>Bacteria</taxon>
        <taxon>Bacillati</taxon>
        <taxon>Bacillota</taxon>
        <taxon>Clostridia</taxon>
        <taxon>Halanaerobiales</taxon>
        <taxon>Halobacteroidaceae</taxon>
        <taxon>Halobacteroides</taxon>
    </lineage>
</organism>
<dbReference type="EMBL" id="CP003359">
    <property type="protein sequence ID" value="AGB42245.1"/>
    <property type="molecule type" value="Genomic_DNA"/>
</dbReference>
<evidence type="ECO:0000256" key="3">
    <source>
        <dbReference type="ARBA" id="ARBA00022801"/>
    </source>
</evidence>
<keyword evidence="3" id="KW-0378">Hydrolase</keyword>
<dbReference type="Gene3D" id="1.20.120.580">
    <property type="entry name" value="bsu32300-like"/>
    <property type="match status" value="1"/>
</dbReference>
<dbReference type="Pfam" id="PF01934">
    <property type="entry name" value="HepT-like"/>
    <property type="match status" value="1"/>
</dbReference>
<dbReference type="PANTHER" id="PTHR33397:SF3">
    <property type="entry name" value="MRNA NUCLEASE HEPT"/>
    <property type="match status" value="1"/>
</dbReference>
<keyword evidence="2" id="KW-0540">Nuclease</keyword>
<dbReference type="GO" id="GO:0016787">
    <property type="term" value="F:hydrolase activity"/>
    <property type="evidence" value="ECO:0007669"/>
    <property type="project" value="UniProtKB-KW"/>
</dbReference>
<dbReference type="NCBIfam" id="NF047751">
    <property type="entry name" value="HepT_toxin"/>
    <property type="match status" value="1"/>
</dbReference>
<dbReference type="AlphaFoldDB" id="L0KCG9"/>
<dbReference type="RefSeq" id="WP_015327959.1">
    <property type="nucleotide sequence ID" value="NC_019978.1"/>
</dbReference>
<dbReference type="Proteomes" id="UP000010880">
    <property type="component" value="Chromosome"/>
</dbReference>
<keyword evidence="1" id="KW-1277">Toxin-antitoxin system</keyword>
<protein>
    <recommendedName>
        <fullName evidence="7">DUF86 domain-containing protein</fullName>
    </recommendedName>
</protein>
<evidence type="ECO:0000256" key="4">
    <source>
        <dbReference type="ARBA" id="ARBA00024207"/>
    </source>
</evidence>
<dbReference type="InterPro" id="IPR037038">
    <property type="entry name" value="HepT-like_sf"/>
</dbReference>
<evidence type="ECO:0000313" key="5">
    <source>
        <dbReference type="EMBL" id="AGB42245.1"/>
    </source>
</evidence>
<name>L0KCG9_HALHC</name>
<reference evidence="6" key="1">
    <citation type="submission" date="2012-02" db="EMBL/GenBank/DDBJ databases">
        <title>The complete genome of Halobacteroides halobius DSM 5150.</title>
        <authorList>
            <person name="Lucas S."/>
            <person name="Copeland A."/>
            <person name="Lapidus A."/>
            <person name="Glavina del Rio T."/>
            <person name="Dalin E."/>
            <person name="Tice H."/>
            <person name="Bruce D."/>
            <person name="Goodwin L."/>
            <person name="Pitluck S."/>
            <person name="Peters L."/>
            <person name="Mikhailova N."/>
            <person name="Gu W."/>
            <person name="Kyrpides N."/>
            <person name="Mavromatis K."/>
            <person name="Ivanova N."/>
            <person name="Brettin T."/>
            <person name="Detter J.C."/>
            <person name="Han C."/>
            <person name="Larimer F."/>
            <person name="Land M."/>
            <person name="Hauser L."/>
            <person name="Markowitz V."/>
            <person name="Cheng J.-F."/>
            <person name="Hugenholtz P."/>
            <person name="Woyke T."/>
            <person name="Wu D."/>
            <person name="Tindall B."/>
            <person name="Pomrenke H."/>
            <person name="Brambilla E."/>
            <person name="Klenk H.-P."/>
            <person name="Eisen J.A."/>
        </authorList>
    </citation>
    <scope>NUCLEOTIDE SEQUENCE [LARGE SCALE GENOMIC DNA]</scope>
    <source>
        <strain evidence="6">ATCC 35273 / DSM 5150 / MD-1</strain>
    </source>
</reference>
<comment type="similarity">
    <text evidence="4">Belongs to the HepT RNase toxin family.</text>
</comment>
<dbReference type="OrthoDB" id="9796612at2"/>
<accession>L0KCG9</accession>
<evidence type="ECO:0000313" key="6">
    <source>
        <dbReference type="Proteomes" id="UP000010880"/>
    </source>
</evidence>
<sequence length="139" mass="16294">MVEEKLVRTKLKELRSYLNQLDKYQEITVEELENNLEQRWVIERGLQLSIQLVLDIGNHILSEEGITVNNYTGILKELGELEVIPPEFAKKIKGMAGFRNVLVHDYMEVDLELLVRVINNSLKDFKKFAQYILDYLNNN</sequence>
<evidence type="ECO:0008006" key="7">
    <source>
        <dbReference type="Google" id="ProtNLM"/>
    </source>
</evidence>
<dbReference type="KEGG" id="hhl:Halha_2371"/>
<dbReference type="GO" id="GO:0004540">
    <property type="term" value="F:RNA nuclease activity"/>
    <property type="evidence" value="ECO:0007669"/>
    <property type="project" value="InterPro"/>
</dbReference>
<keyword evidence="6" id="KW-1185">Reference proteome</keyword>
<dbReference type="InterPro" id="IPR008201">
    <property type="entry name" value="HepT-like"/>
</dbReference>
<dbReference type="GO" id="GO:0110001">
    <property type="term" value="C:toxin-antitoxin complex"/>
    <property type="evidence" value="ECO:0007669"/>
    <property type="project" value="InterPro"/>
</dbReference>
<dbReference type="HOGENOM" id="CLU_142825_1_0_9"/>